<keyword evidence="5 7" id="KW-1133">Transmembrane helix</keyword>
<evidence type="ECO:0000256" key="6">
    <source>
        <dbReference type="ARBA" id="ARBA00023136"/>
    </source>
</evidence>
<dbReference type="InterPro" id="IPR036259">
    <property type="entry name" value="MFS_trans_sf"/>
</dbReference>
<dbReference type="PANTHER" id="PTHR23513:SF11">
    <property type="entry name" value="STAPHYLOFERRIN A TRANSPORTER"/>
    <property type="match status" value="1"/>
</dbReference>
<keyword evidence="2" id="KW-0813">Transport</keyword>
<feature type="transmembrane region" description="Helical" evidence="7">
    <location>
        <begin position="54"/>
        <end position="73"/>
    </location>
</feature>
<keyword evidence="3" id="KW-1003">Cell membrane</keyword>
<reference evidence="8" key="1">
    <citation type="submission" date="2017-02" db="EMBL/GenBank/DDBJ databases">
        <title>Delving into the versatile metabolic prowess of the omnipresent phylum Bacteroidetes.</title>
        <authorList>
            <person name="Nobu M.K."/>
            <person name="Mei R."/>
            <person name="Narihiro T."/>
            <person name="Kuroda K."/>
            <person name="Liu W.-T."/>
        </authorList>
    </citation>
    <scope>NUCLEOTIDE SEQUENCE</scope>
    <source>
        <strain evidence="8">ADurb.Bin417</strain>
    </source>
</reference>
<organism evidence="8">
    <name type="scientific">candidate division TA06 bacterium ADurb.Bin417</name>
    <dbReference type="NCBI Taxonomy" id="1852828"/>
    <lineage>
        <taxon>Bacteria</taxon>
        <taxon>Bacteria division TA06</taxon>
    </lineage>
</organism>
<feature type="transmembrane region" description="Helical" evidence="7">
    <location>
        <begin position="109"/>
        <end position="128"/>
    </location>
</feature>
<comment type="subcellular location">
    <subcellularLocation>
        <location evidence="1">Cell membrane</location>
        <topology evidence="1">Multi-pass membrane protein</topology>
    </subcellularLocation>
</comment>
<proteinExistence type="predicted"/>
<dbReference type="PANTHER" id="PTHR23513">
    <property type="entry name" value="INTEGRAL MEMBRANE EFFLUX PROTEIN-RELATED"/>
    <property type="match status" value="1"/>
</dbReference>
<dbReference type="EMBL" id="MWAK01000030">
    <property type="protein sequence ID" value="OPZ93326.1"/>
    <property type="molecule type" value="Genomic_DNA"/>
</dbReference>
<evidence type="ECO:0000256" key="1">
    <source>
        <dbReference type="ARBA" id="ARBA00004651"/>
    </source>
</evidence>
<dbReference type="AlphaFoldDB" id="A0A1V5MJF7"/>
<evidence type="ECO:0000256" key="3">
    <source>
        <dbReference type="ARBA" id="ARBA00022475"/>
    </source>
</evidence>
<protein>
    <submittedName>
        <fullName evidence="8">Enterobactin exporter EntS</fullName>
    </submittedName>
</protein>
<comment type="caution">
    <text evidence="8">The sequence shown here is derived from an EMBL/GenBank/DDBJ whole genome shotgun (WGS) entry which is preliminary data.</text>
</comment>
<dbReference type="InterPro" id="IPR010290">
    <property type="entry name" value="TM_effector"/>
</dbReference>
<accession>A0A1V5MJF7</accession>
<evidence type="ECO:0000256" key="5">
    <source>
        <dbReference type="ARBA" id="ARBA00022989"/>
    </source>
</evidence>
<feature type="transmembrane region" description="Helical" evidence="7">
    <location>
        <begin position="134"/>
        <end position="156"/>
    </location>
</feature>
<evidence type="ECO:0000256" key="7">
    <source>
        <dbReference type="SAM" id="Phobius"/>
    </source>
</evidence>
<dbReference type="Proteomes" id="UP000485484">
    <property type="component" value="Unassembled WGS sequence"/>
</dbReference>
<feature type="transmembrane region" description="Helical" evidence="7">
    <location>
        <begin position="79"/>
        <end position="97"/>
    </location>
</feature>
<keyword evidence="4 7" id="KW-0812">Transmembrane</keyword>
<evidence type="ECO:0000256" key="4">
    <source>
        <dbReference type="ARBA" id="ARBA00022692"/>
    </source>
</evidence>
<dbReference type="Gene3D" id="1.20.1250.20">
    <property type="entry name" value="MFS general substrate transporter like domains"/>
    <property type="match status" value="1"/>
</dbReference>
<dbReference type="Pfam" id="PF05977">
    <property type="entry name" value="MFS_3"/>
    <property type="match status" value="1"/>
</dbReference>
<feature type="transmembrane region" description="Helical" evidence="7">
    <location>
        <begin position="20"/>
        <end position="42"/>
    </location>
</feature>
<evidence type="ECO:0000256" key="2">
    <source>
        <dbReference type="ARBA" id="ARBA00022448"/>
    </source>
</evidence>
<keyword evidence="6 7" id="KW-0472">Membrane</keyword>
<dbReference type="GO" id="GO:0005886">
    <property type="term" value="C:plasma membrane"/>
    <property type="evidence" value="ECO:0007669"/>
    <property type="project" value="UniProtKB-SubCell"/>
</dbReference>
<evidence type="ECO:0000313" key="8">
    <source>
        <dbReference type="EMBL" id="OPZ93326.1"/>
    </source>
</evidence>
<name>A0A1V5MJF7_UNCT6</name>
<gene>
    <name evidence="8" type="ORF">BWY73_00384</name>
</gene>
<dbReference type="SUPFAM" id="SSF103473">
    <property type="entry name" value="MFS general substrate transporter"/>
    <property type="match status" value="1"/>
</dbReference>
<sequence length="169" mass="18090">MGHTLMPVFARDVLNAGVKGLAHLMSSLGIGSLLGAFSGMLFSHHPNRERQVSLGGLVMAAGLFGLACSRYLWLSMGMLLLVGWGAVVQAVTINSLLQQMAPEHLHARVVSVYTMVFSGLMPFRTFLAGTIAQFWGAPAAVIFGASVCLVGSFHYLSLTCRKGRRRPAV</sequence>